<comment type="caution">
    <text evidence="1">The sequence shown here is derived from an EMBL/GenBank/DDBJ whole genome shotgun (WGS) entry which is preliminary data.</text>
</comment>
<reference evidence="1 2" key="1">
    <citation type="journal article" date="2013" name="Antonie Van Leeuwenhoek">
        <title>Dongia rigui sp. nov., isolated from freshwater of a large wetland in Korea.</title>
        <authorList>
            <person name="Baik K.S."/>
            <person name="Hwang Y.M."/>
            <person name="Choi J.S."/>
            <person name="Kwon J."/>
            <person name="Seong C.N."/>
        </authorList>
    </citation>
    <scope>NUCLEOTIDE SEQUENCE [LARGE SCALE GENOMIC DNA]</scope>
    <source>
        <strain evidence="1 2">04SU4-P</strain>
    </source>
</reference>
<dbReference type="RefSeq" id="WP_320501117.1">
    <property type="nucleotide sequence ID" value="NZ_JAXCLX010000002.1"/>
</dbReference>
<dbReference type="Proteomes" id="UP001271769">
    <property type="component" value="Unassembled WGS sequence"/>
</dbReference>
<keyword evidence="2" id="KW-1185">Reference proteome</keyword>
<organism evidence="1 2">
    <name type="scientific">Dongia rigui</name>
    <dbReference type="NCBI Taxonomy" id="940149"/>
    <lineage>
        <taxon>Bacteria</taxon>
        <taxon>Pseudomonadati</taxon>
        <taxon>Pseudomonadota</taxon>
        <taxon>Alphaproteobacteria</taxon>
        <taxon>Rhodospirillales</taxon>
        <taxon>Dongiaceae</taxon>
        <taxon>Dongia</taxon>
    </lineage>
</organism>
<gene>
    <name evidence="1" type="ORF">SMD31_11930</name>
</gene>
<sequence length="59" mass="6575">MKSPCIDICKFDGRTGWCVACGRTKEECRGWKKAPRPRLISLSAELPRRLAKLAARDAG</sequence>
<dbReference type="Pfam" id="PF06945">
    <property type="entry name" value="DUF1289"/>
    <property type="match status" value="1"/>
</dbReference>
<evidence type="ECO:0000313" key="1">
    <source>
        <dbReference type="EMBL" id="MDY0872642.1"/>
    </source>
</evidence>
<accession>A0ABU5DZ84</accession>
<dbReference type="InterPro" id="IPR010710">
    <property type="entry name" value="DUF1289"/>
</dbReference>
<protein>
    <submittedName>
        <fullName evidence="1">DUF1289 domain-containing protein</fullName>
    </submittedName>
</protein>
<dbReference type="EMBL" id="JAXCLX010000002">
    <property type="protein sequence ID" value="MDY0872642.1"/>
    <property type="molecule type" value="Genomic_DNA"/>
</dbReference>
<name>A0ABU5DZ84_9PROT</name>
<evidence type="ECO:0000313" key="2">
    <source>
        <dbReference type="Proteomes" id="UP001271769"/>
    </source>
</evidence>
<proteinExistence type="predicted"/>